<organism evidence="2 3">
    <name type="scientific">Puccinia sorghi</name>
    <dbReference type="NCBI Taxonomy" id="27349"/>
    <lineage>
        <taxon>Eukaryota</taxon>
        <taxon>Fungi</taxon>
        <taxon>Dikarya</taxon>
        <taxon>Basidiomycota</taxon>
        <taxon>Pucciniomycotina</taxon>
        <taxon>Pucciniomycetes</taxon>
        <taxon>Pucciniales</taxon>
        <taxon>Pucciniaceae</taxon>
        <taxon>Puccinia</taxon>
    </lineage>
</organism>
<proteinExistence type="predicted"/>
<dbReference type="VEuPathDB" id="FungiDB:VP01_64g9"/>
<dbReference type="AlphaFoldDB" id="A0A0L6UFM8"/>
<comment type="caution">
    <text evidence="2">The sequence shown here is derived from an EMBL/GenBank/DDBJ whole genome shotgun (WGS) entry which is preliminary data.</text>
</comment>
<evidence type="ECO:0000259" key="1">
    <source>
        <dbReference type="Pfam" id="PF17921"/>
    </source>
</evidence>
<gene>
    <name evidence="2" type="ORF">VP01_64g9</name>
</gene>
<dbReference type="Pfam" id="PF17921">
    <property type="entry name" value="Integrase_H2C2"/>
    <property type="match status" value="1"/>
</dbReference>
<protein>
    <recommendedName>
        <fullName evidence="1">Integrase zinc-binding domain-containing protein</fullName>
    </recommendedName>
</protein>
<dbReference type="InterPro" id="IPR041588">
    <property type="entry name" value="Integrase_H2C2"/>
</dbReference>
<sequence>CQGKLLRTTSSSMDTGFHHDSKLAGHPGCTKTLSLVQHLFSWPSIKNHITFSAHLVLHCTVPLVGKRW</sequence>
<evidence type="ECO:0000313" key="3">
    <source>
        <dbReference type="Proteomes" id="UP000037035"/>
    </source>
</evidence>
<name>A0A0L6UFM8_9BASI</name>
<feature type="non-terminal residue" evidence="2">
    <location>
        <position position="1"/>
    </location>
</feature>
<accession>A0A0L6UFM8</accession>
<dbReference type="Proteomes" id="UP000037035">
    <property type="component" value="Unassembled WGS sequence"/>
</dbReference>
<keyword evidence="3" id="KW-1185">Reference proteome</keyword>
<reference evidence="2 3" key="1">
    <citation type="submission" date="2015-08" db="EMBL/GenBank/DDBJ databases">
        <title>Next Generation Sequencing and Analysis of the Genome of Puccinia sorghi L Schw, the Causal Agent of Maize Common Rust.</title>
        <authorList>
            <person name="Rochi L."/>
            <person name="Burguener G."/>
            <person name="Darino M."/>
            <person name="Turjanski A."/>
            <person name="Kreff E."/>
            <person name="Dieguez M.J."/>
            <person name="Sacco F."/>
        </authorList>
    </citation>
    <scope>NUCLEOTIDE SEQUENCE [LARGE SCALE GENOMIC DNA]</scope>
    <source>
        <strain evidence="2 3">RO10H11247</strain>
    </source>
</reference>
<dbReference type="Gene3D" id="1.10.340.70">
    <property type="match status" value="1"/>
</dbReference>
<feature type="domain" description="Integrase zinc-binding" evidence="1">
    <location>
        <begin position="18"/>
        <end position="50"/>
    </location>
</feature>
<evidence type="ECO:0000313" key="2">
    <source>
        <dbReference type="EMBL" id="KNZ47333.1"/>
    </source>
</evidence>
<dbReference type="EMBL" id="LAVV01011830">
    <property type="protein sequence ID" value="KNZ47333.1"/>
    <property type="molecule type" value="Genomic_DNA"/>
</dbReference>